<keyword evidence="1" id="KW-0596">Phosphopantetheine</keyword>
<dbReference type="InterPro" id="IPR025110">
    <property type="entry name" value="AMP-bd_C"/>
</dbReference>
<dbReference type="NCBIfam" id="TIGR01733">
    <property type="entry name" value="AA-adenyl-dom"/>
    <property type="match status" value="1"/>
</dbReference>
<feature type="domain" description="Carrier" evidence="4">
    <location>
        <begin position="762"/>
        <end position="836"/>
    </location>
</feature>
<protein>
    <submittedName>
        <fullName evidence="5">Non-ribosomal peptide synthase domain TIGR01720/amino acid adenylation domain-containing protein</fullName>
    </submittedName>
</protein>
<dbReference type="Pfam" id="PF13193">
    <property type="entry name" value="AMP-binding_C"/>
    <property type="match status" value="1"/>
</dbReference>
<dbReference type="PANTHER" id="PTHR45527:SF1">
    <property type="entry name" value="FATTY ACID SYNTHASE"/>
    <property type="match status" value="1"/>
</dbReference>
<dbReference type="PANTHER" id="PTHR45527">
    <property type="entry name" value="NONRIBOSOMAL PEPTIDE SYNTHETASE"/>
    <property type="match status" value="1"/>
</dbReference>
<dbReference type="InterPro" id="IPR045851">
    <property type="entry name" value="AMP-bd_C_sf"/>
</dbReference>
<dbReference type="PROSITE" id="PS50075">
    <property type="entry name" value="CARRIER"/>
    <property type="match status" value="1"/>
</dbReference>
<evidence type="ECO:0000256" key="2">
    <source>
        <dbReference type="ARBA" id="ARBA00022553"/>
    </source>
</evidence>
<dbReference type="Pfam" id="PF00668">
    <property type="entry name" value="Condensation"/>
    <property type="match status" value="2"/>
</dbReference>
<evidence type="ECO:0000256" key="3">
    <source>
        <dbReference type="ARBA" id="ARBA00022737"/>
    </source>
</evidence>
<dbReference type="GO" id="GO:0031177">
    <property type="term" value="F:phosphopantetheine binding"/>
    <property type="evidence" value="ECO:0007669"/>
    <property type="project" value="TreeGrafter"/>
</dbReference>
<dbReference type="GO" id="GO:0005737">
    <property type="term" value="C:cytoplasm"/>
    <property type="evidence" value="ECO:0007669"/>
    <property type="project" value="TreeGrafter"/>
</dbReference>
<dbReference type="Gene3D" id="3.30.300.30">
    <property type="match status" value="1"/>
</dbReference>
<dbReference type="CDD" id="cd19534">
    <property type="entry name" value="E_NRPS"/>
    <property type="match status" value="1"/>
</dbReference>
<dbReference type="Pfam" id="PF00501">
    <property type="entry name" value="AMP-binding"/>
    <property type="match status" value="1"/>
</dbReference>
<dbReference type="FunFam" id="3.30.300.30:FF:000010">
    <property type="entry name" value="Enterobactin synthetase component F"/>
    <property type="match status" value="1"/>
</dbReference>
<dbReference type="RefSeq" id="WP_142719003.1">
    <property type="nucleotide sequence ID" value="NZ_FXTC01000008.1"/>
</dbReference>
<dbReference type="Gene3D" id="3.40.50.980">
    <property type="match status" value="2"/>
</dbReference>
<organism evidence="5 6">
    <name type="scientific">Chryseobacterium rhizoplanae</name>
    <dbReference type="NCBI Taxonomy" id="1609531"/>
    <lineage>
        <taxon>Bacteria</taxon>
        <taxon>Pseudomonadati</taxon>
        <taxon>Bacteroidota</taxon>
        <taxon>Flavobacteriia</taxon>
        <taxon>Flavobacteriales</taxon>
        <taxon>Weeksellaceae</taxon>
        <taxon>Chryseobacterium group</taxon>
        <taxon>Chryseobacterium</taxon>
    </lineage>
</organism>
<dbReference type="Gene3D" id="3.30.559.30">
    <property type="entry name" value="Nonribosomal peptide synthetase, condensation domain"/>
    <property type="match status" value="2"/>
</dbReference>
<reference evidence="5 6" key="1">
    <citation type="submission" date="2017-05" db="EMBL/GenBank/DDBJ databases">
        <authorList>
            <person name="Varghese N."/>
            <person name="Submissions S."/>
        </authorList>
    </citation>
    <scope>NUCLEOTIDE SEQUENCE [LARGE SCALE GENOMIC DNA]</scope>
    <source>
        <strain evidence="5 6">DSM 29371</strain>
    </source>
</reference>
<keyword evidence="6" id="KW-1185">Reference proteome</keyword>
<dbReference type="Gene3D" id="2.30.38.10">
    <property type="entry name" value="Luciferase, Domain 3"/>
    <property type="match status" value="1"/>
</dbReference>
<dbReference type="GO" id="GO:0043041">
    <property type="term" value="P:amino acid activation for nonribosomal peptide biosynthetic process"/>
    <property type="evidence" value="ECO:0007669"/>
    <property type="project" value="TreeGrafter"/>
</dbReference>
<dbReference type="Pfam" id="PF00550">
    <property type="entry name" value="PP-binding"/>
    <property type="match status" value="1"/>
</dbReference>
<accession>A0A521EI38</accession>
<dbReference type="InterPro" id="IPR000873">
    <property type="entry name" value="AMP-dep_synth/lig_dom"/>
</dbReference>
<dbReference type="Proteomes" id="UP000316916">
    <property type="component" value="Unassembled WGS sequence"/>
</dbReference>
<keyword evidence="3" id="KW-0677">Repeat</keyword>
<dbReference type="InterPro" id="IPR001242">
    <property type="entry name" value="Condensation_dom"/>
</dbReference>
<evidence type="ECO:0000259" key="4">
    <source>
        <dbReference type="PROSITE" id="PS50075"/>
    </source>
</evidence>
<dbReference type="SUPFAM" id="SSF52777">
    <property type="entry name" value="CoA-dependent acyltransferases"/>
    <property type="match status" value="3"/>
</dbReference>
<evidence type="ECO:0000256" key="1">
    <source>
        <dbReference type="ARBA" id="ARBA00022450"/>
    </source>
</evidence>
<dbReference type="InterPro" id="IPR009081">
    <property type="entry name" value="PP-bd_ACP"/>
</dbReference>
<dbReference type="FunFam" id="2.30.38.10:FF:000001">
    <property type="entry name" value="Non-ribosomal peptide synthetase PvdI"/>
    <property type="match status" value="1"/>
</dbReference>
<proteinExistence type="predicted"/>
<dbReference type="InterPro" id="IPR020845">
    <property type="entry name" value="AMP-binding_CS"/>
</dbReference>
<dbReference type="InterPro" id="IPR036736">
    <property type="entry name" value="ACP-like_sf"/>
</dbReference>
<evidence type="ECO:0000313" key="5">
    <source>
        <dbReference type="EMBL" id="SMO83512.1"/>
    </source>
</evidence>
<evidence type="ECO:0000313" key="6">
    <source>
        <dbReference type="Proteomes" id="UP000316916"/>
    </source>
</evidence>
<dbReference type="InterPro" id="IPR010060">
    <property type="entry name" value="NRPS_synth"/>
</dbReference>
<dbReference type="InterPro" id="IPR023213">
    <property type="entry name" value="CAT-like_dom_sf"/>
</dbReference>
<sequence length="1283" mass="146515">MKIDRTQFTDSSYQTYYEFWKQFLVDDGEVQTFNFSQKNNSTLNQKTEIDVHSFELSDAAVNQLTELVKESDSGIFVVLTTVFGLMLQRYTHQSRVVIHTPLFKSHGVQEKYENYTPLVLHPRQTHTLKEFIIEVKGIVAEAYRYQNFPRVLLGKNQAEMFQSNILMSFDNIHQTPPATASEYDLHLNIERTAFGIQLSVFFNPVHFEKGFIQRIKMHFDKMIGYFSNLNFLVSEIDILPTEERQQLIFDLNNSSVNLESVNTVPDNFERIASYYPDKVAVDFGEIKLTYDLLNQEANKLAKQIRDTYQIKPNQTVGILLPRSEKMIIALIAILKSGAAFLPIDVNYPVDRIKYLLEDCRTTLLLTDLSVNTEALTDYSGEFIYVDQLSEEENAENSPPINKQTDLAYIIYTSGSTGKPKGVELQHDNFIHYIEWANDYYFSGQKEIHFPLFTSLSFDLTITCIFTTLLRGDTLFVYRDSMEVAAILEDIFDPKTPINAVKLTPSHISLVSHLNLQKTNITHLITGGEALTSKQVKCLQKLNPSIKIYNEYGPTEATVGCMVKEVRNGEDITIGKPIINTQIYLMDKHENLVPLGIKGELVVGGAGISRGYFNKPELTAEKFIANPFSSKSYKIYKTGDVGRWLPNGELEYLGRIDNQVKIRGNRIELTEIECVLISHPQIKEVSITVKEDAGSKTLVAYFTSSSSLKGETLREFLTVQLPDYMVPSYFIQLEMLPLTTNGKVNKKALPDPDKAVLTSGCKAPSNYKEEIIQKVWTQVLGRDKISVDANFFVIGGDSIKAVQISSLLYQKSLQISVSDLLTNPTIESLAIYAKDIYEFAPQGFVNGKFPLTPIQHDFFKSPRKFREHFNFALLFKLDSGTEEIAIKSIFKKIQDHHDALRITFDLSGSEVTQINHGTDYGFSLEVVDLREALDEKEALENHAETVQSSFQLETGPLMKLVLYRFSDSDRLLIVIHHLVMDVVSWRIIFEDITTLFQQHQMGEALQLPLKTDSFKDWALQLQKYALHPDFLNSEVPYWNRIAREPKQIIPTDFESEVSLLEDSEKFIFTLEEEYTKRILFDLSEQFNTEINDVLLTALGLAVKQVFSVNTLLLDMEGHGREEITKLNITRTVGYFTSTYPVFIDSSFYDNLENQLLVVKAMLNKVPFKGIGYGLLKHLAPAQYTSEIEVSPQICFNYFGQFDRDIDQLAIPMANEPTGHTQNIKEFRHGYNFYITGYIENNELIVRIDFSNKQYRKTTVEKLAYAFKSCLMKIAGLTTHKELIG</sequence>
<dbReference type="GO" id="GO:0003824">
    <property type="term" value="F:catalytic activity"/>
    <property type="evidence" value="ECO:0007669"/>
    <property type="project" value="InterPro"/>
</dbReference>
<dbReference type="Gene3D" id="3.30.559.10">
    <property type="entry name" value="Chloramphenicol acetyltransferase-like domain"/>
    <property type="match status" value="1"/>
</dbReference>
<gene>
    <name evidence="5" type="ORF">SAMN06265171_10883</name>
</gene>
<dbReference type="Gene3D" id="1.10.1200.10">
    <property type="entry name" value="ACP-like"/>
    <property type="match status" value="1"/>
</dbReference>
<keyword evidence="2" id="KW-0597">Phosphoprotein</keyword>
<dbReference type="EMBL" id="FXTC01000008">
    <property type="protein sequence ID" value="SMO83512.1"/>
    <property type="molecule type" value="Genomic_DNA"/>
</dbReference>
<dbReference type="SUPFAM" id="SSF47336">
    <property type="entry name" value="ACP-like"/>
    <property type="match status" value="1"/>
</dbReference>
<dbReference type="GO" id="GO:0044550">
    <property type="term" value="P:secondary metabolite biosynthetic process"/>
    <property type="evidence" value="ECO:0007669"/>
    <property type="project" value="TreeGrafter"/>
</dbReference>
<dbReference type="PROSITE" id="PS00455">
    <property type="entry name" value="AMP_BINDING"/>
    <property type="match status" value="1"/>
</dbReference>
<dbReference type="SUPFAM" id="SSF56801">
    <property type="entry name" value="Acetyl-CoA synthetase-like"/>
    <property type="match status" value="1"/>
</dbReference>
<dbReference type="InterPro" id="IPR010071">
    <property type="entry name" value="AA_adenyl_dom"/>
</dbReference>
<name>A0A521EI38_9FLAO</name>
<dbReference type="NCBIfam" id="TIGR01720">
    <property type="entry name" value="NRPS-para261"/>
    <property type="match status" value="1"/>
</dbReference>
<dbReference type="FunFam" id="3.40.50.980:FF:000001">
    <property type="entry name" value="Non-ribosomal peptide synthetase"/>
    <property type="match status" value="1"/>
</dbReference>